<dbReference type="AlphaFoldDB" id="A0A939PKE8"/>
<reference evidence="2" key="1">
    <citation type="submission" date="2021-03" db="EMBL/GenBank/DDBJ databases">
        <authorList>
            <person name="Kanchanasin P."/>
            <person name="Saeng-In P."/>
            <person name="Phongsopitanun W."/>
            <person name="Yuki M."/>
            <person name="Kudo T."/>
            <person name="Ohkuma M."/>
            <person name="Tanasupawat S."/>
        </authorList>
    </citation>
    <scope>NUCLEOTIDE SEQUENCE</scope>
    <source>
        <strain evidence="2">GKU 128</strain>
    </source>
</reference>
<sequence>MDQTNTLGARWSGLRVLAGYGAALCMGLYLLVKVIWVVAALFGHAPDDFGSTDWIALNATTVVMSGTGVALGLAMAQRWGFRLPAAPVLFFSWVGAGFLVPLIPFMLLRTVIGDGGNSDDGGSSTPSWETLFITIGFAGMAIGLAIALPIYLRQRWPQAFVGKVGDLTRTRATLPALGAGLLGITQLYWAFGGTLGINPAHRADLDTNGRMLCASWGIWALIGLASLYPLTTRRPTRLSLWIPTSLAFGASGSMFAWSAWKLPMTLLHPGGFTAVEYLPVAIAEHLLAMAVGLTTMNAVIRVTRQADPG</sequence>
<keyword evidence="3" id="KW-1185">Reference proteome</keyword>
<evidence type="ECO:0000313" key="2">
    <source>
        <dbReference type="EMBL" id="MBO2451713.1"/>
    </source>
</evidence>
<dbReference type="RefSeq" id="WP_208259622.1">
    <property type="nucleotide sequence ID" value="NZ_JAGEOJ010000014.1"/>
</dbReference>
<proteinExistence type="predicted"/>
<feature type="transmembrane region" description="Helical" evidence="1">
    <location>
        <begin position="54"/>
        <end position="76"/>
    </location>
</feature>
<dbReference type="EMBL" id="JAGEOJ010000014">
    <property type="protein sequence ID" value="MBO2451713.1"/>
    <property type="molecule type" value="Genomic_DNA"/>
</dbReference>
<feature type="transmembrane region" description="Helical" evidence="1">
    <location>
        <begin position="240"/>
        <end position="260"/>
    </location>
</feature>
<accession>A0A939PKE8</accession>
<comment type="caution">
    <text evidence="2">The sequence shown here is derived from an EMBL/GenBank/DDBJ whole genome shotgun (WGS) entry which is preliminary data.</text>
</comment>
<protein>
    <submittedName>
        <fullName evidence="2">Uncharacterized protein</fullName>
    </submittedName>
</protein>
<dbReference type="Proteomes" id="UP000669179">
    <property type="component" value="Unassembled WGS sequence"/>
</dbReference>
<feature type="transmembrane region" description="Helical" evidence="1">
    <location>
        <begin position="172"/>
        <end position="189"/>
    </location>
</feature>
<evidence type="ECO:0000313" key="3">
    <source>
        <dbReference type="Proteomes" id="UP000669179"/>
    </source>
</evidence>
<feature type="transmembrane region" description="Helical" evidence="1">
    <location>
        <begin position="88"/>
        <end position="112"/>
    </location>
</feature>
<gene>
    <name evidence="2" type="ORF">J4573_31800</name>
</gene>
<evidence type="ECO:0000256" key="1">
    <source>
        <dbReference type="SAM" id="Phobius"/>
    </source>
</evidence>
<feature type="transmembrane region" description="Helical" evidence="1">
    <location>
        <begin position="280"/>
        <end position="300"/>
    </location>
</feature>
<feature type="transmembrane region" description="Helical" evidence="1">
    <location>
        <begin position="132"/>
        <end position="152"/>
    </location>
</feature>
<feature type="transmembrane region" description="Helical" evidence="1">
    <location>
        <begin position="209"/>
        <end position="228"/>
    </location>
</feature>
<feature type="transmembrane region" description="Helical" evidence="1">
    <location>
        <begin position="20"/>
        <end position="42"/>
    </location>
</feature>
<organism evidence="2 3">
    <name type="scientific">Actinomadura barringtoniae</name>
    <dbReference type="NCBI Taxonomy" id="1427535"/>
    <lineage>
        <taxon>Bacteria</taxon>
        <taxon>Bacillati</taxon>
        <taxon>Actinomycetota</taxon>
        <taxon>Actinomycetes</taxon>
        <taxon>Streptosporangiales</taxon>
        <taxon>Thermomonosporaceae</taxon>
        <taxon>Actinomadura</taxon>
    </lineage>
</organism>
<keyword evidence="1" id="KW-0472">Membrane</keyword>
<keyword evidence="1" id="KW-1133">Transmembrane helix</keyword>
<name>A0A939PKE8_9ACTN</name>
<keyword evidence="1" id="KW-0812">Transmembrane</keyword>